<proteinExistence type="predicted"/>
<dbReference type="RefSeq" id="WP_095072695.1">
    <property type="nucleotide sequence ID" value="NZ_LT906465.1"/>
</dbReference>
<name>A0A239XQJ4_9FLAO</name>
<dbReference type="KEGG" id="ctak:4412677_01897"/>
<reference evidence="1 2" key="1">
    <citation type="submission" date="2017-06" db="EMBL/GenBank/DDBJ databases">
        <authorList>
            <consortium name="Pathogen Informatics"/>
        </authorList>
    </citation>
    <scope>NUCLEOTIDE SEQUENCE [LARGE SCALE GENOMIC DNA]</scope>
    <source>
        <strain evidence="1 2">NCTC13490</strain>
    </source>
</reference>
<sequence length="93" mass="10037">MKKLLLVATLGVAGLMSANHRVEIAKVKKQNFETNINMSGGYCEVTVYRRNADGSSTLVGIWGGYADSQEACDAKGRSIIFQLEIGTPVSEVK</sequence>
<organism evidence="1 2">
    <name type="scientific">Chryseobacterium taklimakanense</name>
    <dbReference type="NCBI Taxonomy" id="536441"/>
    <lineage>
        <taxon>Bacteria</taxon>
        <taxon>Pseudomonadati</taxon>
        <taxon>Bacteroidota</taxon>
        <taxon>Flavobacteriia</taxon>
        <taxon>Flavobacteriales</taxon>
        <taxon>Weeksellaceae</taxon>
        <taxon>Chryseobacterium group</taxon>
        <taxon>Chryseobacterium</taxon>
    </lineage>
</organism>
<dbReference type="EMBL" id="LT906465">
    <property type="protein sequence ID" value="SNV48353.1"/>
    <property type="molecule type" value="Genomic_DNA"/>
</dbReference>
<accession>A0A239XQJ4</accession>
<dbReference type="Proteomes" id="UP000215196">
    <property type="component" value="Chromosome 1"/>
</dbReference>
<evidence type="ECO:0000313" key="2">
    <source>
        <dbReference type="Proteomes" id="UP000215196"/>
    </source>
</evidence>
<dbReference type="AlphaFoldDB" id="A0A239XQJ4"/>
<evidence type="ECO:0000313" key="1">
    <source>
        <dbReference type="EMBL" id="SNV48353.1"/>
    </source>
</evidence>
<gene>
    <name evidence="1" type="ORF">SAMEA4412677_01897</name>
</gene>
<keyword evidence="2" id="KW-1185">Reference proteome</keyword>
<protein>
    <submittedName>
        <fullName evidence="1">Uncharacterized protein</fullName>
    </submittedName>
</protein>